<dbReference type="InterPro" id="IPR018193">
    <property type="entry name" value="Glyc_kinase_flavodox-like_fold"/>
</dbReference>
<keyword evidence="2 4" id="KW-0808">Transferase</keyword>
<keyword evidence="3 4" id="KW-0418">Kinase</keyword>
<evidence type="ECO:0000313" key="7">
    <source>
        <dbReference type="Proteomes" id="UP001500909"/>
    </source>
</evidence>
<dbReference type="InterPro" id="IPR018197">
    <property type="entry name" value="Glycerate_kinase_RE-like"/>
</dbReference>
<proteinExistence type="inferred from homology"/>
<evidence type="ECO:0000256" key="1">
    <source>
        <dbReference type="ARBA" id="ARBA00006284"/>
    </source>
</evidence>
<dbReference type="RefSeq" id="WP_346093724.1">
    <property type="nucleotide sequence ID" value="NZ_BAAABY010000009.1"/>
</dbReference>
<dbReference type="EMBL" id="BAAABY010000009">
    <property type="protein sequence ID" value="GAA0450549.1"/>
    <property type="molecule type" value="Genomic_DNA"/>
</dbReference>
<dbReference type="PANTHER" id="PTHR21599">
    <property type="entry name" value="GLYCERATE KINASE"/>
    <property type="match status" value="1"/>
</dbReference>
<evidence type="ECO:0000313" key="6">
    <source>
        <dbReference type="EMBL" id="GAA0450549.1"/>
    </source>
</evidence>
<dbReference type="NCBIfam" id="TIGR00045">
    <property type="entry name" value="glycerate kinase"/>
    <property type="match status" value="1"/>
</dbReference>
<evidence type="ECO:0000256" key="4">
    <source>
        <dbReference type="PIRNR" id="PIRNR006078"/>
    </source>
</evidence>
<gene>
    <name evidence="6" type="ORF">GCM10010361_13240</name>
</gene>
<dbReference type="Pfam" id="PF02595">
    <property type="entry name" value="Gly_kinase"/>
    <property type="match status" value="1"/>
</dbReference>
<dbReference type="Proteomes" id="UP001500909">
    <property type="component" value="Unassembled WGS sequence"/>
</dbReference>
<sequence>MFLRVLVAPSGFKESLSVEAVGAAISGGIRRVLPEACVAAVPLVDGGEGTARTLAAATGGRLVPVPVTGPTGAAVPSHIAVLGGAGPPTAVVEMAAAAGLALVPDDARDPGRTTTYGVGELIRAALDQGCRRIVVGCGDSGTCDGGAGALTALGARVLDADGRQVPVGGSGLLRARTLELDGLDVRLTGTEIFVACNPYNLLTGEGGVARTFGPQKGATPAQVEELASAMDHWATLLERRCGTDVRLTPGGGASGGLGAGLAAALGARLLPRFDILPGYAELDAQLALADLVITAEGALDHQTPRGKIPAEVARRAKRQGKQVIALAGIIGHGAAQTHPVGIDAYASILSGPMSHREAMDSTAALLSDAAEQALRMVLVGTRISEPPPPVGHTFPPVAGSQPATTAG</sequence>
<protein>
    <submittedName>
        <fullName evidence="6">Glycerate kinase</fullName>
    </submittedName>
</protein>
<evidence type="ECO:0000256" key="2">
    <source>
        <dbReference type="ARBA" id="ARBA00022679"/>
    </source>
</evidence>
<dbReference type="GO" id="GO:0016301">
    <property type="term" value="F:kinase activity"/>
    <property type="evidence" value="ECO:0007669"/>
    <property type="project" value="UniProtKB-KW"/>
</dbReference>
<comment type="caution">
    <text evidence="6">The sequence shown here is derived from an EMBL/GenBank/DDBJ whole genome shotgun (WGS) entry which is preliminary data.</text>
</comment>
<dbReference type="InterPro" id="IPR036129">
    <property type="entry name" value="Glycerate_kinase_sf"/>
</dbReference>
<dbReference type="PANTHER" id="PTHR21599:SF0">
    <property type="entry name" value="GLYCERATE KINASE"/>
    <property type="match status" value="1"/>
</dbReference>
<dbReference type="PIRSF" id="PIRSF006078">
    <property type="entry name" value="GlxK"/>
    <property type="match status" value="1"/>
</dbReference>
<reference evidence="6 7" key="1">
    <citation type="journal article" date="2019" name="Int. J. Syst. Evol. Microbiol.">
        <title>The Global Catalogue of Microorganisms (GCM) 10K type strain sequencing project: providing services to taxonomists for standard genome sequencing and annotation.</title>
        <authorList>
            <consortium name="The Broad Institute Genomics Platform"/>
            <consortium name="The Broad Institute Genome Sequencing Center for Infectious Disease"/>
            <person name="Wu L."/>
            <person name="Ma J."/>
        </authorList>
    </citation>
    <scope>NUCLEOTIDE SEQUENCE [LARGE SCALE GENOMIC DNA]</scope>
    <source>
        <strain evidence="6 7">JCM 4805</strain>
    </source>
</reference>
<comment type="similarity">
    <text evidence="1 4">Belongs to the glycerate kinase type-1 family.</text>
</comment>
<evidence type="ECO:0000256" key="5">
    <source>
        <dbReference type="SAM" id="MobiDB-lite"/>
    </source>
</evidence>
<dbReference type="InterPro" id="IPR004381">
    <property type="entry name" value="Glycerate_kinase"/>
</dbReference>
<feature type="region of interest" description="Disordered" evidence="5">
    <location>
        <begin position="385"/>
        <end position="407"/>
    </location>
</feature>
<organism evidence="6 7">
    <name type="scientific">Streptomyces olivaceiscleroticus</name>
    <dbReference type="NCBI Taxonomy" id="68245"/>
    <lineage>
        <taxon>Bacteria</taxon>
        <taxon>Bacillati</taxon>
        <taxon>Actinomycetota</taxon>
        <taxon>Actinomycetes</taxon>
        <taxon>Kitasatosporales</taxon>
        <taxon>Streptomycetaceae</taxon>
        <taxon>Streptomyces</taxon>
    </lineage>
</organism>
<name>A0ABN0ZJZ3_9ACTN</name>
<dbReference type="Gene3D" id="3.90.1510.10">
    <property type="entry name" value="Glycerate kinase, domain 2"/>
    <property type="match status" value="1"/>
</dbReference>
<keyword evidence="7" id="KW-1185">Reference proteome</keyword>
<dbReference type="Gene3D" id="3.40.50.10350">
    <property type="entry name" value="Glycerate kinase, domain 1"/>
    <property type="match status" value="1"/>
</dbReference>
<dbReference type="SUPFAM" id="SSF110738">
    <property type="entry name" value="Glycerate kinase I"/>
    <property type="match status" value="1"/>
</dbReference>
<accession>A0ABN0ZJZ3</accession>
<evidence type="ECO:0000256" key="3">
    <source>
        <dbReference type="ARBA" id="ARBA00022777"/>
    </source>
</evidence>